<gene>
    <name evidence="2" type="ORF">C5C40_03760</name>
</gene>
<evidence type="ECO:0000313" key="3">
    <source>
        <dbReference type="Proteomes" id="UP000239698"/>
    </source>
</evidence>
<keyword evidence="1" id="KW-0812">Transmembrane</keyword>
<keyword evidence="3" id="KW-1185">Reference proteome</keyword>
<sequence length="110" mass="10962">MSTAILALDVARTALTTATAVAGVLPADFPQPGGGEAPPGSIGSLIVQVMNWAKWLCLGMVVFALMFLGAKMAIARQRGDSMEIGAGLGFILGGAIVIGSAGFLVGALSS</sequence>
<keyword evidence="1" id="KW-1133">Transmembrane helix</keyword>
<organism evidence="2 3">
    <name type="scientific">Rathayibacter rathayi</name>
    <name type="common">Corynebacterium rathayi</name>
    <dbReference type="NCBI Taxonomy" id="33887"/>
    <lineage>
        <taxon>Bacteria</taxon>
        <taxon>Bacillati</taxon>
        <taxon>Actinomycetota</taxon>
        <taxon>Actinomycetes</taxon>
        <taxon>Micrococcales</taxon>
        <taxon>Microbacteriaceae</taxon>
        <taxon>Rathayibacter</taxon>
    </lineage>
</organism>
<proteinExistence type="predicted"/>
<evidence type="ECO:0000256" key="1">
    <source>
        <dbReference type="SAM" id="Phobius"/>
    </source>
</evidence>
<dbReference type="RefSeq" id="WP_104274993.1">
    <property type="nucleotide sequence ID" value="NZ_PSUS01000023.1"/>
</dbReference>
<name>A0ABX5AE19_RATRA</name>
<comment type="caution">
    <text evidence="2">The sequence shown here is derived from an EMBL/GenBank/DDBJ whole genome shotgun (WGS) entry which is preliminary data.</text>
</comment>
<dbReference type="EMBL" id="PSVT01000004">
    <property type="protein sequence ID" value="PPH79064.1"/>
    <property type="molecule type" value="Genomic_DNA"/>
</dbReference>
<accession>A0ABX5AE19</accession>
<dbReference type="Proteomes" id="UP000239698">
    <property type="component" value="Unassembled WGS sequence"/>
</dbReference>
<evidence type="ECO:0000313" key="2">
    <source>
        <dbReference type="EMBL" id="PPH79064.1"/>
    </source>
</evidence>
<reference evidence="2 3" key="1">
    <citation type="submission" date="2018-02" db="EMBL/GenBank/DDBJ databases">
        <title>Bacteriophage NCPPB3778 and a type I-E CRISPR drive the evolution of the US Biological Select Agent, Rathayibacter toxicus.</title>
        <authorList>
            <person name="Davis E.W.II."/>
            <person name="Tabima J.F."/>
            <person name="Weisberg A.J."/>
            <person name="Lopes L.D."/>
            <person name="Wiseman M.S."/>
            <person name="Wiseman M.S."/>
            <person name="Pupko T."/>
            <person name="Belcher M.S."/>
            <person name="Sechler A.J."/>
            <person name="Tancos M.A."/>
            <person name="Schroeder B.K."/>
            <person name="Murray T.D."/>
            <person name="Luster D.G."/>
            <person name="Schneider W.L."/>
            <person name="Rogers E."/>
            <person name="Andreote F.D."/>
            <person name="Grunwald N.J."/>
            <person name="Putnam M.L."/>
            <person name="Chang J.H."/>
        </authorList>
    </citation>
    <scope>NUCLEOTIDE SEQUENCE [LARGE SCALE GENOMIC DNA]</scope>
    <source>
        <strain evidence="2 3">AY1D6</strain>
    </source>
</reference>
<keyword evidence="1" id="KW-0472">Membrane</keyword>
<feature type="transmembrane region" description="Helical" evidence="1">
    <location>
        <begin position="86"/>
        <end position="108"/>
    </location>
</feature>
<protein>
    <recommendedName>
        <fullName evidence="4">Conjugal transfer protein TrbC</fullName>
    </recommendedName>
</protein>
<evidence type="ECO:0008006" key="4">
    <source>
        <dbReference type="Google" id="ProtNLM"/>
    </source>
</evidence>
<feature type="transmembrane region" description="Helical" evidence="1">
    <location>
        <begin position="52"/>
        <end position="74"/>
    </location>
</feature>